<gene>
    <name evidence="9 12" type="primary">mnmA</name>
    <name evidence="12" type="ORF">GQF03_11865</name>
</gene>
<comment type="caution">
    <text evidence="9">Lacks conserved residue(s) required for the propagation of feature annotation.</text>
</comment>
<evidence type="ECO:0000256" key="7">
    <source>
        <dbReference type="ARBA" id="ARBA00023157"/>
    </source>
</evidence>
<dbReference type="PANTHER" id="PTHR11933">
    <property type="entry name" value="TRNA 5-METHYLAMINOMETHYL-2-THIOURIDYLATE -METHYLTRANSFERASE"/>
    <property type="match status" value="1"/>
</dbReference>
<dbReference type="EC" id="2.8.1.13" evidence="9"/>
<dbReference type="InterPro" id="IPR014729">
    <property type="entry name" value="Rossmann-like_a/b/a_fold"/>
</dbReference>
<evidence type="ECO:0000256" key="9">
    <source>
        <dbReference type="HAMAP-Rule" id="MF_00144"/>
    </source>
</evidence>
<keyword evidence="3 9" id="KW-0819">tRNA processing</keyword>
<evidence type="ECO:0000256" key="2">
    <source>
        <dbReference type="ARBA" id="ARBA00022679"/>
    </source>
</evidence>
<dbReference type="InterPro" id="IPR023382">
    <property type="entry name" value="MnmA-like_central_sf"/>
</dbReference>
<comment type="caution">
    <text evidence="12">The sequence shown here is derived from an EMBL/GenBank/DDBJ whole genome shotgun (WGS) entry which is preliminary data.</text>
</comment>
<feature type="region of interest" description="Interaction with tRNA" evidence="9">
    <location>
        <begin position="158"/>
        <end position="160"/>
    </location>
</feature>
<evidence type="ECO:0000259" key="11">
    <source>
        <dbReference type="Pfam" id="PF20259"/>
    </source>
</evidence>
<dbReference type="HAMAP" id="MF_00144">
    <property type="entry name" value="tRNA_thiouridyl_MnmA"/>
    <property type="match status" value="1"/>
</dbReference>
<keyword evidence="5 9" id="KW-0067">ATP-binding</keyword>
<dbReference type="Gene3D" id="3.40.50.620">
    <property type="entry name" value="HUPs"/>
    <property type="match status" value="1"/>
</dbReference>
<feature type="domain" description="tRNA-specific 2-thiouridylase MnmA-like central" evidence="11">
    <location>
        <begin position="229"/>
        <end position="280"/>
    </location>
</feature>
<dbReference type="GO" id="GO:0005524">
    <property type="term" value="F:ATP binding"/>
    <property type="evidence" value="ECO:0007669"/>
    <property type="project" value="UniProtKB-KW"/>
</dbReference>
<dbReference type="GO" id="GO:0005737">
    <property type="term" value="C:cytoplasm"/>
    <property type="evidence" value="ECO:0007669"/>
    <property type="project" value="UniProtKB-SubCell"/>
</dbReference>
<keyword evidence="2 9" id="KW-0808">Transferase</keyword>
<evidence type="ECO:0000256" key="8">
    <source>
        <dbReference type="ARBA" id="ARBA00051542"/>
    </source>
</evidence>
<dbReference type="CDD" id="cd01998">
    <property type="entry name" value="MnmA_TRMU-like"/>
    <property type="match status" value="1"/>
</dbReference>
<feature type="active site" description="Nucleophile" evidence="9">
    <location>
        <position position="112"/>
    </location>
</feature>
<dbReference type="GO" id="GO:0000049">
    <property type="term" value="F:tRNA binding"/>
    <property type="evidence" value="ECO:0007669"/>
    <property type="project" value="UniProtKB-KW"/>
</dbReference>
<evidence type="ECO:0000259" key="10">
    <source>
        <dbReference type="Pfam" id="PF20258"/>
    </source>
</evidence>
<accession>A0A845MG60</accession>
<dbReference type="InterPro" id="IPR004506">
    <property type="entry name" value="MnmA-like"/>
</dbReference>
<feature type="domain" description="tRNA-specific 2-thiouridylase MnmA-like C-terminal" evidence="10">
    <location>
        <begin position="288"/>
        <end position="364"/>
    </location>
</feature>
<feature type="site" description="Interaction with tRNA" evidence="9">
    <location>
        <position position="137"/>
    </location>
</feature>
<protein>
    <recommendedName>
        <fullName evidence="9">tRNA-specific 2-thiouridylase MnmA</fullName>
        <ecNumber evidence="9">2.8.1.13</ecNumber>
    </recommendedName>
</protein>
<dbReference type="RefSeq" id="WP_161339506.1">
    <property type="nucleotide sequence ID" value="NZ_JBHSDG010000003.1"/>
</dbReference>
<evidence type="ECO:0000256" key="5">
    <source>
        <dbReference type="ARBA" id="ARBA00022840"/>
    </source>
</evidence>
<dbReference type="InterPro" id="IPR046884">
    <property type="entry name" value="MnmA-like_central"/>
</dbReference>
<feature type="site" description="Interaction with tRNA" evidence="9">
    <location>
        <position position="348"/>
    </location>
</feature>
<evidence type="ECO:0000256" key="3">
    <source>
        <dbReference type="ARBA" id="ARBA00022694"/>
    </source>
</evidence>
<keyword evidence="9" id="KW-0963">Cytoplasm</keyword>
<dbReference type="FunFam" id="3.40.50.620:FF:000115">
    <property type="entry name" value="tRNA-specific 2-thiouridylase MnmA"/>
    <property type="match status" value="1"/>
</dbReference>
<evidence type="ECO:0000313" key="12">
    <source>
        <dbReference type="EMBL" id="MZR23023.1"/>
    </source>
</evidence>
<name>A0A845MG60_9PROT</name>
<dbReference type="Proteomes" id="UP000445696">
    <property type="component" value="Unassembled WGS sequence"/>
</dbReference>
<dbReference type="AlphaFoldDB" id="A0A845MG60"/>
<keyword evidence="1 9" id="KW-0820">tRNA-binding</keyword>
<comment type="subcellular location">
    <subcellularLocation>
        <location evidence="9">Cytoplasm</location>
    </subcellularLocation>
</comment>
<sequence>MNSLGFDAAPEDTRIVVAMSGGVDSSVTAALLKDQGYDVVGITLQLYDHGAAIQKKGACCAGQDIHDARRVAEAIGIPHYVLDYESRFRDSVMDEFADSYLRGETPVPCVRCNQTVKFRDLLETAQDLGASALATGHYLRRDEAGGKALLFRGRNAVKDQSYFLFATTQEQADFLRFPLGDLTKDETRALAEKYNLAVAAKPESQDICFVPNGDYAKVIERLRPGSAVPGDIVDLDGSILGRHSGIINYTIGQRRGLGIATGSPLYVVRIDPDRNRVVVGPQEALLVSKLTLREVNWIGDLPLGLDGADVFVKIRSTAEPVAATVFGALDGWAEVHLQMPEPGVSAGQACVMYKGDRLLGGGWIAGTEAPLKLTETAFQQAL</sequence>
<comment type="similarity">
    <text evidence="9">Belongs to the MnmA/TRMU family.</text>
</comment>
<feature type="binding site" evidence="9">
    <location>
        <position position="44"/>
    </location>
    <ligand>
        <name>ATP</name>
        <dbReference type="ChEBI" id="CHEBI:30616"/>
    </ligand>
</feature>
<evidence type="ECO:0000313" key="13">
    <source>
        <dbReference type="Proteomes" id="UP000445696"/>
    </source>
</evidence>
<dbReference type="Pfam" id="PF20258">
    <property type="entry name" value="tRNA_Me_trans_C"/>
    <property type="match status" value="1"/>
</dbReference>
<evidence type="ECO:0000256" key="6">
    <source>
        <dbReference type="ARBA" id="ARBA00022884"/>
    </source>
</evidence>
<dbReference type="InterPro" id="IPR046885">
    <property type="entry name" value="MnmA-like_C"/>
</dbReference>
<feature type="binding site" evidence="9">
    <location>
        <begin position="18"/>
        <end position="25"/>
    </location>
    <ligand>
        <name>ATP</name>
        <dbReference type="ChEBI" id="CHEBI:30616"/>
    </ligand>
</feature>
<keyword evidence="7" id="KW-1015">Disulfide bond</keyword>
<feature type="active site" description="Cysteine persulfide intermediate" evidence="9">
    <location>
        <position position="208"/>
    </location>
</feature>
<dbReference type="SUPFAM" id="SSF52402">
    <property type="entry name" value="Adenine nucleotide alpha hydrolases-like"/>
    <property type="match status" value="1"/>
</dbReference>
<organism evidence="12 13">
    <name type="scientific">Sneathiella chungangensis</name>
    <dbReference type="NCBI Taxonomy" id="1418234"/>
    <lineage>
        <taxon>Bacteria</taxon>
        <taxon>Pseudomonadati</taxon>
        <taxon>Pseudomonadota</taxon>
        <taxon>Alphaproteobacteria</taxon>
        <taxon>Sneathiellales</taxon>
        <taxon>Sneathiellaceae</taxon>
        <taxon>Sneathiella</taxon>
    </lineage>
</organism>
<evidence type="ECO:0000256" key="1">
    <source>
        <dbReference type="ARBA" id="ARBA00022555"/>
    </source>
</evidence>
<dbReference type="EMBL" id="WTVA01000014">
    <property type="protein sequence ID" value="MZR23023.1"/>
    <property type="molecule type" value="Genomic_DNA"/>
</dbReference>
<dbReference type="Gene3D" id="2.30.30.280">
    <property type="entry name" value="Adenine nucleotide alpha hydrolases-like domains"/>
    <property type="match status" value="1"/>
</dbReference>
<dbReference type="OrthoDB" id="9800696at2"/>
<proteinExistence type="inferred from homology"/>
<dbReference type="NCBIfam" id="NF001138">
    <property type="entry name" value="PRK00143.1"/>
    <property type="match status" value="1"/>
</dbReference>
<comment type="function">
    <text evidence="9">Catalyzes the 2-thiolation of uridine at the wobble position (U34) of tRNA, leading to the formation of s(2)U34.</text>
</comment>
<dbReference type="NCBIfam" id="TIGR00420">
    <property type="entry name" value="trmU"/>
    <property type="match status" value="1"/>
</dbReference>
<dbReference type="FunFam" id="2.30.30.280:FF:000001">
    <property type="entry name" value="tRNA-specific 2-thiouridylase MnmA"/>
    <property type="match status" value="1"/>
</dbReference>
<evidence type="ECO:0000256" key="4">
    <source>
        <dbReference type="ARBA" id="ARBA00022741"/>
    </source>
</evidence>
<dbReference type="GO" id="GO:0103016">
    <property type="term" value="F:tRNA-uridine 2-sulfurtransferase activity"/>
    <property type="evidence" value="ECO:0007669"/>
    <property type="project" value="UniProtKB-EC"/>
</dbReference>
<reference evidence="12 13" key="1">
    <citation type="journal article" date="2014" name="Int. J. Syst. Evol. Microbiol.">
        <title>Sneathiella chungangensis sp. nov., isolated from a marine sand, and emended description of the genus Sneathiella.</title>
        <authorList>
            <person name="Siamphan C."/>
            <person name="Kim H."/>
            <person name="Lee J.S."/>
            <person name="Kim W."/>
        </authorList>
    </citation>
    <scope>NUCLEOTIDE SEQUENCE [LARGE SCALE GENOMIC DNA]</scope>
    <source>
        <strain evidence="12 13">KCTC 32476</strain>
    </source>
</reference>
<dbReference type="PANTHER" id="PTHR11933:SF5">
    <property type="entry name" value="MITOCHONDRIAL TRNA-SPECIFIC 2-THIOURIDYLASE 1"/>
    <property type="match status" value="1"/>
</dbReference>
<dbReference type="Gene3D" id="2.40.30.10">
    <property type="entry name" value="Translation factors"/>
    <property type="match status" value="1"/>
</dbReference>
<keyword evidence="6 9" id="KW-0694">RNA-binding</keyword>
<comment type="catalytic activity">
    <reaction evidence="8 9">
        <text>S-sulfanyl-L-cysteinyl-[protein] + uridine(34) in tRNA + AH2 + ATP = 2-thiouridine(34) in tRNA + L-cysteinyl-[protein] + A + AMP + diphosphate + H(+)</text>
        <dbReference type="Rhea" id="RHEA:47032"/>
        <dbReference type="Rhea" id="RHEA-COMP:10131"/>
        <dbReference type="Rhea" id="RHEA-COMP:11726"/>
        <dbReference type="Rhea" id="RHEA-COMP:11727"/>
        <dbReference type="Rhea" id="RHEA-COMP:11728"/>
        <dbReference type="ChEBI" id="CHEBI:13193"/>
        <dbReference type="ChEBI" id="CHEBI:15378"/>
        <dbReference type="ChEBI" id="CHEBI:17499"/>
        <dbReference type="ChEBI" id="CHEBI:29950"/>
        <dbReference type="ChEBI" id="CHEBI:30616"/>
        <dbReference type="ChEBI" id="CHEBI:33019"/>
        <dbReference type="ChEBI" id="CHEBI:61963"/>
        <dbReference type="ChEBI" id="CHEBI:65315"/>
        <dbReference type="ChEBI" id="CHEBI:87170"/>
        <dbReference type="ChEBI" id="CHEBI:456215"/>
        <dbReference type="EC" id="2.8.1.13"/>
    </reaction>
</comment>
<dbReference type="Pfam" id="PF03054">
    <property type="entry name" value="tRNA_Me_trans"/>
    <property type="match status" value="1"/>
</dbReference>
<keyword evidence="13" id="KW-1185">Reference proteome</keyword>
<dbReference type="Pfam" id="PF20259">
    <property type="entry name" value="tRNA_Me_trans_M"/>
    <property type="match status" value="1"/>
</dbReference>
<keyword evidence="4 9" id="KW-0547">Nucleotide-binding</keyword>
<feature type="binding site" evidence="9">
    <location>
        <position position="136"/>
    </location>
    <ligand>
        <name>ATP</name>
        <dbReference type="ChEBI" id="CHEBI:30616"/>
    </ligand>
</feature>
<dbReference type="GO" id="GO:0002143">
    <property type="term" value="P:tRNA wobble position uridine thiolation"/>
    <property type="evidence" value="ECO:0007669"/>
    <property type="project" value="TreeGrafter"/>
</dbReference>